<reference evidence="4 5" key="1">
    <citation type="submission" date="2021-08" db="EMBL/GenBank/DDBJ databases">
        <title>Culture and genomic analysis of Symbiopectobacterium purcellii sp. nov. gen. nov., isolated from the leafhopper Empoasca decipiens.</title>
        <authorList>
            <person name="Nadal-Jimenez P."/>
            <person name="Siozios S."/>
            <person name="Halliday N."/>
            <person name="Camara M."/>
            <person name="Hurst G.D.D."/>
        </authorList>
    </citation>
    <scope>NUCLEOTIDE SEQUENCE [LARGE SCALE GENOMIC DNA]</scope>
    <source>
        <strain evidence="4 5">SyEd1</strain>
    </source>
</reference>
<organism evidence="4 5">
    <name type="scientific">Symbiopectobacterium purcellii</name>
    <dbReference type="NCBI Taxonomy" id="2871826"/>
    <lineage>
        <taxon>Bacteria</taxon>
        <taxon>Pseudomonadati</taxon>
        <taxon>Pseudomonadota</taxon>
        <taxon>Gammaproteobacteria</taxon>
        <taxon>Enterobacterales</taxon>
        <taxon>Enterobacteriaceae</taxon>
    </lineage>
</organism>
<keyword evidence="1" id="KW-1133">Transmembrane helix</keyword>
<name>A0ABX9AIH3_9ENTR</name>
<dbReference type="Gene3D" id="3.10.450.350">
    <property type="match status" value="1"/>
</dbReference>
<dbReference type="InterPro" id="IPR013731">
    <property type="entry name" value="OapA_N"/>
</dbReference>
<proteinExistence type="predicted"/>
<keyword evidence="5" id="KW-1185">Reference proteome</keyword>
<dbReference type="RefSeq" id="WP_222158072.1">
    <property type="nucleotide sequence ID" value="NZ_CP081864.1"/>
</dbReference>
<dbReference type="Proteomes" id="UP000825886">
    <property type="component" value="Chromosome"/>
</dbReference>
<dbReference type="Pfam" id="PF08525">
    <property type="entry name" value="OapA_N"/>
    <property type="match status" value="1"/>
</dbReference>
<protein>
    <submittedName>
        <fullName evidence="4">Opacity-associated protein A</fullName>
    </submittedName>
</protein>
<evidence type="ECO:0000313" key="5">
    <source>
        <dbReference type="Proteomes" id="UP000825886"/>
    </source>
</evidence>
<feature type="domain" description="Opacity-associated protein A LysM-like" evidence="2">
    <location>
        <begin position="137"/>
        <end position="220"/>
    </location>
</feature>
<dbReference type="InterPro" id="IPR007340">
    <property type="entry name" value="LysM_Opacity-associatedA"/>
</dbReference>
<accession>A0ABX9AIH3</accession>
<evidence type="ECO:0000259" key="2">
    <source>
        <dbReference type="Pfam" id="PF04225"/>
    </source>
</evidence>
<dbReference type="Pfam" id="PF04225">
    <property type="entry name" value="LysM_OapA"/>
    <property type="match status" value="1"/>
</dbReference>
<sequence>MGRIAPRKRVAPARDYQALIRSVLRVLPRLPLARAEKQRNASSLPLSALRERVRDALRGLWHHPDSYHWMDPLPAFHRRAILIAFALLLIALLWPYSPSTSRTPPSATPITLNESAPMHANLADSTSAPVEHAAPAWQTYPIAAGQTLAQLFRDNNLPVNDVFAMAQVEGRDKPLSNLRAGQQVKLRLNPQGMVSELEIETADGQQVHFTRQSDGVFLRTR</sequence>
<gene>
    <name evidence="4" type="ORF">K6K13_17230</name>
</gene>
<keyword evidence="1" id="KW-0472">Membrane</keyword>
<evidence type="ECO:0000259" key="3">
    <source>
        <dbReference type="Pfam" id="PF08525"/>
    </source>
</evidence>
<evidence type="ECO:0000313" key="4">
    <source>
        <dbReference type="EMBL" id="QZN94960.1"/>
    </source>
</evidence>
<dbReference type="EMBL" id="CP081864">
    <property type="protein sequence ID" value="QZN94960.1"/>
    <property type="molecule type" value="Genomic_DNA"/>
</dbReference>
<feature type="transmembrane region" description="Helical" evidence="1">
    <location>
        <begin position="80"/>
        <end position="97"/>
    </location>
</feature>
<evidence type="ECO:0000256" key="1">
    <source>
        <dbReference type="SAM" id="Phobius"/>
    </source>
</evidence>
<feature type="domain" description="Opacity-associated protein A-like N-terminal" evidence="3">
    <location>
        <begin position="69"/>
        <end position="96"/>
    </location>
</feature>
<keyword evidence="1" id="KW-0812">Transmembrane</keyword>